<sequence length="46" mass="5283">RADDSCLLGIPRLRAIIAMLYPHHDEVSKDYPYLPVKEMYSMTSSV</sequence>
<gene>
    <name evidence="1" type="ORF">SCALOS_LOCUS8221</name>
</gene>
<evidence type="ECO:0000313" key="1">
    <source>
        <dbReference type="EMBL" id="CAG8638096.1"/>
    </source>
</evidence>
<comment type="caution">
    <text evidence="1">The sequence shown here is derived from an EMBL/GenBank/DDBJ whole genome shotgun (WGS) entry which is preliminary data.</text>
</comment>
<feature type="non-terminal residue" evidence="1">
    <location>
        <position position="1"/>
    </location>
</feature>
<protein>
    <submittedName>
        <fullName evidence="1">4936_t:CDS:1</fullName>
    </submittedName>
</protein>
<organism evidence="1 2">
    <name type="scientific">Scutellospora calospora</name>
    <dbReference type="NCBI Taxonomy" id="85575"/>
    <lineage>
        <taxon>Eukaryota</taxon>
        <taxon>Fungi</taxon>
        <taxon>Fungi incertae sedis</taxon>
        <taxon>Mucoromycota</taxon>
        <taxon>Glomeromycotina</taxon>
        <taxon>Glomeromycetes</taxon>
        <taxon>Diversisporales</taxon>
        <taxon>Gigasporaceae</taxon>
        <taxon>Scutellospora</taxon>
    </lineage>
</organism>
<accession>A0ACA9N7L6</accession>
<dbReference type="EMBL" id="CAJVPM010021008">
    <property type="protein sequence ID" value="CAG8638096.1"/>
    <property type="molecule type" value="Genomic_DNA"/>
</dbReference>
<evidence type="ECO:0000313" key="2">
    <source>
        <dbReference type="Proteomes" id="UP000789860"/>
    </source>
</evidence>
<reference evidence="1" key="1">
    <citation type="submission" date="2021-06" db="EMBL/GenBank/DDBJ databases">
        <authorList>
            <person name="Kallberg Y."/>
            <person name="Tangrot J."/>
            <person name="Rosling A."/>
        </authorList>
    </citation>
    <scope>NUCLEOTIDE SEQUENCE</scope>
    <source>
        <strain evidence="1">AU212A</strain>
    </source>
</reference>
<name>A0ACA9N7L6_9GLOM</name>
<dbReference type="Proteomes" id="UP000789860">
    <property type="component" value="Unassembled WGS sequence"/>
</dbReference>
<proteinExistence type="predicted"/>
<keyword evidence="2" id="KW-1185">Reference proteome</keyword>